<feature type="domain" description="Rab-GAP TBC" evidence="4">
    <location>
        <begin position="750"/>
        <end position="949"/>
    </location>
</feature>
<dbReference type="PANTHER" id="PTHR47219:SF20">
    <property type="entry name" value="TBC1 DOMAIN FAMILY MEMBER 2B"/>
    <property type="match status" value="1"/>
</dbReference>
<feature type="region of interest" description="Disordered" evidence="2">
    <location>
        <begin position="1"/>
        <end position="89"/>
    </location>
</feature>
<comment type="caution">
    <text evidence="5">The sequence shown here is derived from an EMBL/GenBank/DDBJ whole genome shotgun (WGS) entry which is preliminary data.</text>
</comment>
<feature type="coiled-coil region" evidence="1">
    <location>
        <begin position="564"/>
        <end position="598"/>
    </location>
</feature>
<evidence type="ECO:0000313" key="5">
    <source>
        <dbReference type="EMBL" id="GMR40590.1"/>
    </source>
</evidence>
<name>A0AAN4ZP73_9BILA</name>
<dbReference type="SMART" id="SM00233">
    <property type="entry name" value="PH"/>
    <property type="match status" value="1"/>
</dbReference>
<evidence type="ECO:0000313" key="6">
    <source>
        <dbReference type="Proteomes" id="UP001328107"/>
    </source>
</evidence>
<dbReference type="InterPro" id="IPR050302">
    <property type="entry name" value="Rab_GAP_TBC_domain"/>
</dbReference>
<dbReference type="Gene3D" id="1.10.472.80">
    <property type="entry name" value="Ypt/Rab-GAP domain of gyp1p, domain 3"/>
    <property type="match status" value="1"/>
</dbReference>
<dbReference type="Pfam" id="PF00169">
    <property type="entry name" value="PH"/>
    <property type="match status" value="1"/>
</dbReference>
<dbReference type="FunFam" id="1.10.8.270:FF:000052">
    <property type="entry name" value="Predicted protein"/>
    <property type="match status" value="1"/>
</dbReference>
<dbReference type="Proteomes" id="UP001328107">
    <property type="component" value="Unassembled WGS sequence"/>
</dbReference>
<evidence type="ECO:0000259" key="3">
    <source>
        <dbReference type="PROSITE" id="PS50003"/>
    </source>
</evidence>
<dbReference type="PROSITE" id="PS50003">
    <property type="entry name" value="PH_DOMAIN"/>
    <property type="match status" value="1"/>
</dbReference>
<feature type="domain" description="PH" evidence="3">
    <location>
        <begin position="91"/>
        <end position="189"/>
    </location>
</feature>
<evidence type="ECO:0000259" key="4">
    <source>
        <dbReference type="PROSITE" id="PS50086"/>
    </source>
</evidence>
<protein>
    <recommendedName>
        <fullName evidence="7">Tbc-2</fullName>
    </recommendedName>
</protein>
<gene>
    <name evidence="5" type="ORF">PMAYCL1PPCAC_10785</name>
</gene>
<dbReference type="Gene3D" id="1.10.8.270">
    <property type="entry name" value="putative rabgap domain of human tbc1 domain family member 14 like domains"/>
    <property type="match status" value="1"/>
</dbReference>
<dbReference type="SMART" id="SM00164">
    <property type="entry name" value="TBC"/>
    <property type="match status" value="1"/>
</dbReference>
<feature type="compositionally biased region" description="Basic and acidic residues" evidence="2">
    <location>
        <begin position="223"/>
        <end position="240"/>
    </location>
</feature>
<evidence type="ECO:0000256" key="2">
    <source>
        <dbReference type="SAM" id="MobiDB-lite"/>
    </source>
</evidence>
<dbReference type="Gene3D" id="2.30.29.30">
    <property type="entry name" value="Pleckstrin-homology domain (PH domain)/Phosphotyrosine-binding domain (PTB)"/>
    <property type="match status" value="1"/>
</dbReference>
<keyword evidence="1" id="KW-0175">Coiled coil</keyword>
<evidence type="ECO:0008006" key="7">
    <source>
        <dbReference type="Google" id="ProtNLM"/>
    </source>
</evidence>
<dbReference type="InterPro" id="IPR011993">
    <property type="entry name" value="PH-like_dom_sf"/>
</dbReference>
<dbReference type="GO" id="GO:0031267">
    <property type="term" value="F:small GTPase binding"/>
    <property type="evidence" value="ECO:0007669"/>
    <property type="project" value="TreeGrafter"/>
</dbReference>
<dbReference type="SUPFAM" id="SSF47923">
    <property type="entry name" value="Ypt/Rab-GAP domain of gyp1p"/>
    <property type="match status" value="2"/>
</dbReference>
<dbReference type="FunFam" id="1.10.472.80:FF:000018">
    <property type="entry name" value="TBC1 domain family member 2B"/>
    <property type="match status" value="1"/>
</dbReference>
<reference evidence="6" key="1">
    <citation type="submission" date="2022-10" db="EMBL/GenBank/DDBJ databases">
        <title>Genome assembly of Pristionchus species.</title>
        <authorList>
            <person name="Yoshida K."/>
            <person name="Sommer R.J."/>
        </authorList>
    </citation>
    <scope>NUCLEOTIDE SEQUENCE [LARGE SCALE GENOMIC DNA]</scope>
    <source>
        <strain evidence="6">RS5460</strain>
    </source>
</reference>
<evidence type="ECO:0000256" key="1">
    <source>
        <dbReference type="SAM" id="Coils"/>
    </source>
</evidence>
<dbReference type="InterPro" id="IPR000195">
    <property type="entry name" value="Rab-GAP-TBC_dom"/>
</dbReference>
<organism evidence="5 6">
    <name type="scientific">Pristionchus mayeri</name>
    <dbReference type="NCBI Taxonomy" id="1317129"/>
    <lineage>
        <taxon>Eukaryota</taxon>
        <taxon>Metazoa</taxon>
        <taxon>Ecdysozoa</taxon>
        <taxon>Nematoda</taxon>
        <taxon>Chromadorea</taxon>
        <taxon>Rhabditida</taxon>
        <taxon>Rhabditina</taxon>
        <taxon>Diplogasteromorpha</taxon>
        <taxon>Diplogasteroidea</taxon>
        <taxon>Neodiplogasteridae</taxon>
        <taxon>Pristionchus</taxon>
    </lineage>
</organism>
<feature type="region of interest" description="Disordered" evidence="2">
    <location>
        <begin position="216"/>
        <end position="315"/>
    </location>
</feature>
<keyword evidence="6" id="KW-1185">Reference proteome</keyword>
<dbReference type="AlphaFoldDB" id="A0AAN4ZP73"/>
<dbReference type="GO" id="GO:0005096">
    <property type="term" value="F:GTPase activator activity"/>
    <property type="evidence" value="ECO:0007669"/>
    <property type="project" value="TreeGrafter"/>
</dbReference>
<feature type="compositionally biased region" description="Polar residues" evidence="2">
    <location>
        <begin position="1"/>
        <end position="12"/>
    </location>
</feature>
<dbReference type="InterPro" id="IPR035969">
    <property type="entry name" value="Rab-GAP_TBC_sf"/>
</dbReference>
<dbReference type="PANTHER" id="PTHR47219">
    <property type="entry name" value="RAB GTPASE-ACTIVATING PROTEIN 1-LIKE"/>
    <property type="match status" value="1"/>
</dbReference>
<feature type="non-terminal residue" evidence="5">
    <location>
        <position position="1"/>
    </location>
</feature>
<accession>A0AAN4ZP73</accession>
<dbReference type="EMBL" id="BTRK01000003">
    <property type="protein sequence ID" value="GMR40590.1"/>
    <property type="molecule type" value="Genomic_DNA"/>
</dbReference>
<sequence>LSSLFGRQSSLPENEEEMKKEEKADGSALEATAGPDKSPASQPPPIPAPRKTRTAPPKPIPIGSEGGSRPVPPLPPSSSLPKNPLVMPSASQTMSGWIQKVETRPLLGVITRKRYWFALAEGSPYLYWFKDRSDVQCVGRIQLSGAAFTFDAREKGRFTVLSHNEEHVFETGCNTLREDWMSALQETRKRSWNTHIDIDKEIHSLTLAASPLSPFDGHFLEGGTERKGGKQEEMEEKIASSDEVEPFTESVNDLLKELGPTTCGDGDEKEEGRRGDESDLDTASVSLDDQDVTVISDGRGKRPTSPPIPIPSSPSAKFYVAPDGSLNENSFEMPKEIVGPETALSRLAENSIERPTRRAKEMASRGLRELRELRERGRSFTGAKDCEQCRKMHTLLSESESCRLEMEELVEAFEEQSKSQRSMLRRSTKENEALRRLVSMTDKDQEEMDMMLEKEEELNEARMRVNELQRRLQDAEEQNRLLESTVSGLQADVEAFRDSVRTKEELIMRLAEQNEEPEREGGERRNSLIGDVEVPEGIPLEDSSSIVVEEEARKIYEEQAVRDVHEMRDLVEGYRMQNEALNNEIVELHNMLTAYEEKERKLTRAHFETQACYYQLKSRYIMVLNHFKSPEKPGKIMEPGVLRELIDEANRTPRSARKEKNGKPTDKLGFYTEEDASKSGGISLNTRSDMFETAADCQRRADELMEASQLEQSEEYMKWLQSWDAFLVNSVNTKNAVASSPELKALVRTGIPLAHRARVWVKLVSLHVRDRQAEMGNGYYECMLRKAKRKKEEGVFDAAIKQIDLDLARTLPTNKYFEDPSSEKVELLRRVLYAYRYHNSEVGYCQGLNRLAAIGLLYLPEEDAFWFLTACVEILQPVGYYTSTLIGAVADQKVLRDLVQEKLPRLANHLKTLEVDLSLFTLSWFLTCFVDILPHSIYLNIFDVFLYEGNKILFRFALALLKLGEPRVLQCKTIGTVHACLSRASDFVPNFQKLAQVAFNELNPFPQKSIEQKRQAYLVELKGQGYR</sequence>
<dbReference type="Pfam" id="PF00566">
    <property type="entry name" value="RabGAP-TBC"/>
    <property type="match status" value="1"/>
</dbReference>
<feature type="coiled-coil region" evidence="1">
    <location>
        <begin position="451"/>
        <end position="492"/>
    </location>
</feature>
<dbReference type="SUPFAM" id="SSF50729">
    <property type="entry name" value="PH domain-like"/>
    <property type="match status" value="1"/>
</dbReference>
<proteinExistence type="predicted"/>
<dbReference type="InterPro" id="IPR001849">
    <property type="entry name" value="PH_domain"/>
</dbReference>
<dbReference type="PROSITE" id="PS50086">
    <property type="entry name" value="TBC_RABGAP"/>
    <property type="match status" value="1"/>
</dbReference>
<dbReference type="FunFam" id="2.30.29.30:FF:000558">
    <property type="entry name" value="TBC (Tre-2/Bub2/Cdc16) domain family"/>
    <property type="match status" value="1"/>
</dbReference>